<dbReference type="KEGG" id="bip:Bint_1718"/>
<evidence type="ECO:0000313" key="2">
    <source>
        <dbReference type="Proteomes" id="UP000008522"/>
    </source>
</evidence>
<protein>
    <submittedName>
        <fullName evidence="1">Peptidase M30, hyicolysin</fullName>
    </submittedName>
</protein>
<dbReference type="Proteomes" id="UP000008522">
    <property type="component" value="Chromosome"/>
</dbReference>
<dbReference type="EMBL" id="CP002874">
    <property type="protein sequence ID" value="AEM22337.1"/>
    <property type="molecule type" value="Genomic_DNA"/>
</dbReference>
<sequence>MCEFMKKIFCIIIILILSIISCGKNSVTNPAKSIDGLIYPNNSMGQKTFKANYRKQGNKPYDFYKVAEYDKLIVYVMAGSGYNPESVDYIAKVFNDNYDEEVRIYGEHTDVDKNGKIIILLLELNADYSDSIGTGYFYGLDLLLNENNNAEILYMDIKMVNEKPEYMSGTIQHEFQHLINFNVNYIRNGRQMSTWLNEALSESTSILFFNQVKVDSRINEFNKATLGYYCFYTWNLPSESVYPNNPNSKYIFANYPSASVFMNWLYQKSGKNSSVFQNIAKYSSLVDYDRVLNNVSFTGASSWDDLLLKWIEGVANGEVEGANIEKQEENNNVNLYPGAIVAYDGTLSSSDNLVTRKLSSGLELALNKDIYTGYTPTSVSITIPKASSIQASKMYKTVSKDDKPYIPKYRHILFDKDGKIKEY</sequence>
<dbReference type="AlphaFoldDB" id="G0EJ62"/>
<dbReference type="eggNOG" id="COG0308">
    <property type="taxonomic scope" value="Bacteria"/>
</dbReference>
<dbReference type="PROSITE" id="PS51257">
    <property type="entry name" value="PROKAR_LIPOPROTEIN"/>
    <property type="match status" value="1"/>
</dbReference>
<keyword evidence="2" id="KW-1185">Reference proteome</keyword>
<name>G0EJ62_BRAIP</name>
<proteinExistence type="predicted"/>
<dbReference type="PATRIC" id="fig|1045858.4.peg.1720"/>
<organism evidence="1 2">
    <name type="scientific">Brachyspira intermedia (strain ATCC 51140 / PWS/A)</name>
    <name type="common">Serpulina intermedia</name>
    <dbReference type="NCBI Taxonomy" id="1045858"/>
    <lineage>
        <taxon>Bacteria</taxon>
        <taxon>Pseudomonadati</taxon>
        <taxon>Spirochaetota</taxon>
        <taxon>Spirochaetia</taxon>
        <taxon>Brachyspirales</taxon>
        <taxon>Brachyspiraceae</taxon>
        <taxon>Brachyspira</taxon>
    </lineage>
</organism>
<dbReference type="HOGENOM" id="CLU_665106_0_0_12"/>
<evidence type="ECO:0000313" key="1">
    <source>
        <dbReference type="EMBL" id="AEM22337.1"/>
    </source>
</evidence>
<gene>
    <name evidence="1" type="ordered locus">Bint_1718</name>
</gene>
<reference evidence="1 2" key="1">
    <citation type="journal article" date="2011" name="BMC Genomics">
        <title>Complete genome sequence of Brachyspira intermedia reveals unique genomic features in Brachyspira species and phage-mediated horizontal gene transfer.</title>
        <authorList>
            <person name="Hafstrom T."/>
            <person name="Jansson D.S."/>
            <person name="Segerman B."/>
        </authorList>
    </citation>
    <scope>NUCLEOTIDE SEQUENCE [LARGE SCALE GENOMIC DNA]</scope>
    <source>
        <strain evidence="2">ATCC 51140 / PWS/A</strain>
    </source>
</reference>
<accession>G0EJ62</accession>